<dbReference type="GO" id="GO:0003824">
    <property type="term" value="F:catalytic activity"/>
    <property type="evidence" value="ECO:0007669"/>
    <property type="project" value="InterPro"/>
</dbReference>
<accession>A0A2B4SKH3</accession>
<name>A0A2B4SKH3_STYPI</name>
<feature type="domain" description="Endonuclease/exonuclease/phosphatase" evidence="1">
    <location>
        <begin position="7"/>
        <end position="146"/>
    </location>
</feature>
<dbReference type="EMBL" id="LSMT01000074">
    <property type="protein sequence ID" value="PFX28925.1"/>
    <property type="molecule type" value="Genomic_DNA"/>
</dbReference>
<proteinExistence type="predicted"/>
<dbReference type="SUPFAM" id="SSF56219">
    <property type="entry name" value="DNase I-like"/>
    <property type="match status" value="1"/>
</dbReference>
<dbReference type="AlphaFoldDB" id="A0A2B4SKH3"/>
<protein>
    <submittedName>
        <fullName evidence="2">Craniofacial development protein 2</fullName>
    </submittedName>
</protein>
<evidence type="ECO:0000259" key="1">
    <source>
        <dbReference type="Pfam" id="PF03372"/>
    </source>
</evidence>
<dbReference type="OrthoDB" id="5977725at2759"/>
<dbReference type="STRING" id="50429.A0A2B4SKH3"/>
<evidence type="ECO:0000313" key="2">
    <source>
        <dbReference type="EMBL" id="PFX28925.1"/>
    </source>
</evidence>
<organism evidence="2 3">
    <name type="scientific">Stylophora pistillata</name>
    <name type="common">Smooth cauliflower coral</name>
    <dbReference type="NCBI Taxonomy" id="50429"/>
    <lineage>
        <taxon>Eukaryota</taxon>
        <taxon>Metazoa</taxon>
        <taxon>Cnidaria</taxon>
        <taxon>Anthozoa</taxon>
        <taxon>Hexacorallia</taxon>
        <taxon>Scleractinia</taxon>
        <taxon>Astrocoeniina</taxon>
        <taxon>Pocilloporidae</taxon>
        <taxon>Stylophora</taxon>
    </lineage>
</organism>
<dbReference type="Gene3D" id="3.60.10.10">
    <property type="entry name" value="Endonuclease/exonuclease/phosphatase"/>
    <property type="match status" value="1"/>
</dbReference>
<gene>
    <name evidence="2" type="primary">CFDP2</name>
    <name evidence="2" type="ORF">AWC38_SpisGene6359</name>
</gene>
<dbReference type="Pfam" id="PF03372">
    <property type="entry name" value="Exo_endo_phos"/>
    <property type="match status" value="1"/>
</dbReference>
<dbReference type="InterPro" id="IPR036691">
    <property type="entry name" value="Endo/exonu/phosph_ase_sf"/>
</dbReference>
<dbReference type="Proteomes" id="UP000225706">
    <property type="component" value="Unassembled WGS sequence"/>
</dbReference>
<keyword evidence="3" id="KW-1185">Reference proteome</keyword>
<comment type="caution">
    <text evidence="2">The sequence shown here is derived from an EMBL/GenBank/DDBJ whole genome shotgun (WGS) entry which is preliminary data.</text>
</comment>
<evidence type="ECO:0000313" key="3">
    <source>
        <dbReference type="Proteomes" id="UP000225706"/>
    </source>
</evidence>
<reference evidence="3" key="1">
    <citation type="journal article" date="2017" name="bioRxiv">
        <title>Comparative analysis of the genomes of Stylophora pistillata and Acropora digitifera provides evidence for extensive differences between species of corals.</title>
        <authorList>
            <person name="Voolstra C.R."/>
            <person name="Li Y."/>
            <person name="Liew Y.J."/>
            <person name="Baumgarten S."/>
            <person name="Zoccola D."/>
            <person name="Flot J.-F."/>
            <person name="Tambutte S."/>
            <person name="Allemand D."/>
            <person name="Aranda M."/>
        </authorList>
    </citation>
    <scope>NUCLEOTIDE SEQUENCE [LARGE SCALE GENOMIC DNA]</scope>
</reference>
<sequence length="331" mass="38514">METNTKRPERRTAFVARELKRFDSDIVAFSETRRAEEGQLREEQGNYTFFWKGKAQDQPRIHGVGFAVRNDLLTKLTEKPVEINGRLMTLRIGLERNQNATVISAYAPTLDAEEEVREAFYADLDELISATPNQDKLIILGDFNARVGRDHNIWEVRKSDQQDVLTTKAVTAAHECWSDHRLISSVMRWKVKLKARSKCHNKQQNRKYNVTGQQDEECIQKLVKKLKEYAPEEFPTDVTEHWEQLKSVIKKKHAMRCECVVRMENNTLPKQMFYSELTEGKRAVGGQKKRFKDEVKGHLNQCAIDTKELENLAMNRTIWSKAIRDGVEKFE</sequence>
<dbReference type="InterPro" id="IPR005135">
    <property type="entry name" value="Endo/exonuclease/phosphatase"/>
</dbReference>